<protein>
    <submittedName>
        <fullName evidence="2">Uncharacterized protein</fullName>
    </submittedName>
</protein>
<name>A0AAE7WMM0_9CAUD</name>
<feature type="region of interest" description="Disordered" evidence="1">
    <location>
        <begin position="61"/>
        <end position="139"/>
    </location>
</feature>
<gene>
    <name evidence="2" type="ORF">CPT_Philippe_076</name>
</gene>
<dbReference type="Proteomes" id="UP000827261">
    <property type="component" value="Segment"/>
</dbReference>
<organism evidence="2 3">
    <name type="scientific">Stenotrophomonas phage Philippe</name>
    <dbReference type="NCBI Taxonomy" id="2859655"/>
    <lineage>
        <taxon>Viruses</taxon>
        <taxon>Duplodnaviria</taxon>
        <taxon>Heunggongvirae</taxon>
        <taxon>Uroviricota</taxon>
        <taxon>Caudoviricetes</taxon>
        <taxon>Schitoviridae</taxon>
        <taxon>Philippevirus</taxon>
        <taxon>Philippevirus philippe</taxon>
    </lineage>
</organism>
<proteinExistence type="predicted"/>
<sequence length="139" mass="14266">MLKFQLDQNEIFAALEARVAAQGINTDGKEVSIELKAGRGDNGYSATVLIGSQAEIDAATTPKVARKGGKAKGPTRLAPSDGAVQGSKAVEATPVAPQADAQPTEDTPSKEAPEPVDPAGTPEQEAAAADAERPSIFKK</sequence>
<dbReference type="EMBL" id="MZ326861">
    <property type="protein sequence ID" value="QYW02269.1"/>
    <property type="molecule type" value="Genomic_DNA"/>
</dbReference>
<feature type="compositionally biased region" description="Basic and acidic residues" evidence="1">
    <location>
        <begin position="130"/>
        <end position="139"/>
    </location>
</feature>
<evidence type="ECO:0000313" key="3">
    <source>
        <dbReference type="Proteomes" id="UP000827261"/>
    </source>
</evidence>
<reference evidence="2" key="1">
    <citation type="submission" date="2021-06" db="EMBL/GenBank/DDBJ databases">
        <title>Complete genome sequence of Stenotrophomonas maltophilia phage Philippe.</title>
        <authorList>
            <person name="Vallavanatt I."/>
            <person name="Bartz M."/>
            <person name="Clark J."/>
            <person name="Burrowes B."/>
            <person name="Liu M."/>
            <person name="Gill J."/>
        </authorList>
    </citation>
    <scope>NUCLEOTIDE SEQUENCE</scope>
</reference>
<evidence type="ECO:0000313" key="2">
    <source>
        <dbReference type="EMBL" id="QYW02269.1"/>
    </source>
</evidence>
<accession>A0AAE7WMM0</accession>
<evidence type="ECO:0000256" key="1">
    <source>
        <dbReference type="SAM" id="MobiDB-lite"/>
    </source>
</evidence>
<keyword evidence="3" id="KW-1185">Reference proteome</keyword>